<feature type="non-terminal residue" evidence="1">
    <location>
        <position position="157"/>
    </location>
</feature>
<dbReference type="NCBIfam" id="TIGR02170">
    <property type="entry name" value="thyX"/>
    <property type="match status" value="1"/>
</dbReference>
<dbReference type="InterPro" id="IPR003669">
    <property type="entry name" value="Thymidylate_synthase_ThyX"/>
</dbReference>
<proteinExistence type="predicted"/>
<dbReference type="GO" id="GO:0050660">
    <property type="term" value="F:flavin adenine dinucleotide binding"/>
    <property type="evidence" value="ECO:0007669"/>
    <property type="project" value="InterPro"/>
</dbReference>
<organism evidence="1">
    <name type="scientific">marine sediment metagenome</name>
    <dbReference type="NCBI Taxonomy" id="412755"/>
    <lineage>
        <taxon>unclassified sequences</taxon>
        <taxon>metagenomes</taxon>
        <taxon>ecological metagenomes</taxon>
    </lineage>
</organism>
<evidence type="ECO:0008006" key="2">
    <source>
        <dbReference type="Google" id="ProtNLM"/>
    </source>
</evidence>
<protein>
    <recommendedName>
        <fullName evidence="2">Thymidylate synthase (FAD)</fullName>
    </recommendedName>
</protein>
<dbReference type="Pfam" id="PF02511">
    <property type="entry name" value="Thy1"/>
    <property type="match status" value="1"/>
</dbReference>
<dbReference type="EMBL" id="BART01037239">
    <property type="protein sequence ID" value="GAH06179.1"/>
    <property type="molecule type" value="Genomic_DNA"/>
</dbReference>
<dbReference type="SUPFAM" id="SSF69796">
    <property type="entry name" value="Thymidylate synthase-complementing protein Thy1"/>
    <property type="match status" value="1"/>
</dbReference>
<comment type="caution">
    <text evidence="1">The sequence shown here is derived from an EMBL/GenBank/DDBJ whole genome shotgun (WGS) entry which is preliminary data.</text>
</comment>
<evidence type="ECO:0000313" key="1">
    <source>
        <dbReference type="EMBL" id="GAH06179.1"/>
    </source>
</evidence>
<dbReference type="GO" id="GO:0070402">
    <property type="term" value="F:NADPH binding"/>
    <property type="evidence" value="ECO:0007669"/>
    <property type="project" value="TreeGrafter"/>
</dbReference>
<sequence>SRVCSHQLVRHRLASYSQQSQRYVEYKRNLEYVTPQSIKDKKDLSQKFEEFQQQSFNLYKYFLKNKISSEDARYVLSNAFPTQIIITMNARELLHLFTLRCCERAQWEIREMAYRMLNKVKEVAPTIFEHAGPPCFRGRCPEGEMMCKNPPKEDEIP</sequence>
<gene>
    <name evidence="1" type="ORF">S01H4_62402</name>
</gene>
<dbReference type="InterPro" id="IPR036098">
    <property type="entry name" value="Thymidylate_synthase_ThyX_sf"/>
</dbReference>
<dbReference type="PROSITE" id="PS51331">
    <property type="entry name" value="THYX"/>
    <property type="match status" value="1"/>
</dbReference>
<dbReference type="PANTHER" id="PTHR34934">
    <property type="entry name" value="FLAVIN-DEPENDENT THYMIDYLATE SYNTHASE"/>
    <property type="match status" value="1"/>
</dbReference>
<dbReference type="CDD" id="cd20175">
    <property type="entry name" value="ThyX"/>
    <property type="match status" value="1"/>
</dbReference>
<dbReference type="GO" id="GO:0006231">
    <property type="term" value="P:dTMP biosynthetic process"/>
    <property type="evidence" value="ECO:0007669"/>
    <property type="project" value="InterPro"/>
</dbReference>
<dbReference type="GO" id="GO:0050797">
    <property type="term" value="F:thymidylate synthase (FAD) activity"/>
    <property type="evidence" value="ECO:0007669"/>
    <property type="project" value="InterPro"/>
</dbReference>
<dbReference type="Gene3D" id="3.30.1360.170">
    <property type="match status" value="1"/>
</dbReference>
<feature type="non-terminal residue" evidence="1">
    <location>
        <position position="1"/>
    </location>
</feature>
<dbReference type="GO" id="GO:0004799">
    <property type="term" value="F:thymidylate synthase activity"/>
    <property type="evidence" value="ECO:0007669"/>
    <property type="project" value="TreeGrafter"/>
</dbReference>
<dbReference type="PANTHER" id="PTHR34934:SF1">
    <property type="entry name" value="FLAVIN-DEPENDENT THYMIDYLATE SYNTHASE"/>
    <property type="match status" value="1"/>
</dbReference>
<dbReference type="AlphaFoldDB" id="X1DMF3"/>
<reference evidence="1" key="1">
    <citation type="journal article" date="2014" name="Front. Microbiol.">
        <title>High frequency of phylogenetically diverse reductive dehalogenase-homologous genes in deep subseafloor sedimentary metagenomes.</title>
        <authorList>
            <person name="Kawai M."/>
            <person name="Futagami T."/>
            <person name="Toyoda A."/>
            <person name="Takaki Y."/>
            <person name="Nishi S."/>
            <person name="Hori S."/>
            <person name="Arai W."/>
            <person name="Tsubouchi T."/>
            <person name="Morono Y."/>
            <person name="Uchiyama I."/>
            <person name="Ito T."/>
            <person name="Fujiyama A."/>
            <person name="Inagaki F."/>
            <person name="Takami H."/>
        </authorList>
    </citation>
    <scope>NUCLEOTIDE SEQUENCE</scope>
    <source>
        <strain evidence="1">Expedition CK06-06</strain>
    </source>
</reference>
<accession>X1DMF3</accession>
<name>X1DMF3_9ZZZZ</name>